<evidence type="ECO:0000256" key="10">
    <source>
        <dbReference type="RuleBase" id="RU369038"/>
    </source>
</evidence>
<evidence type="ECO:0000256" key="9">
    <source>
        <dbReference type="RuleBase" id="RU000682"/>
    </source>
</evidence>
<keyword evidence="4 8" id="KW-0371">Homeobox</keyword>
<evidence type="ECO:0000256" key="11">
    <source>
        <dbReference type="SAM" id="Coils"/>
    </source>
</evidence>
<dbReference type="AlphaFoldDB" id="A0A9W7M077"/>
<evidence type="ECO:0000256" key="2">
    <source>
        <dbReference type="ARBA" id="ARBA00023015"/>
    </source>
</evidence>
<keyword evidence="6 8" id="KW-0539">Nucleus</keyword>
<keyword evidence="3 8" id="KW-0238">DNA-binding</keyword>
<proteinExistence type="inferred from homology"/>
<evidence type="ECO:0000313" key="15">
    <source>
        <dbReference type="Proteomes" id="UP001165190"/>
    </source>
</evidence>
<dbReference type="PROSITE" id="PS00027">
    <property type="entry name" value="HOMEOBOX_1"/>
    <property type="match status" value="1"/>
</dbReference>
<dbReference type="PROSITE" id="PS50071">
    <property type="entry name" value="HOMEOBOX_2"/>
    <property type="match status" value="1"/>
</dbReference>
<feature type="region of interest" description="Disordered" evidence="12">
    <location>
        <begin position="1"/>
        <end position="27"/>
    </location>
</feature>
<dbReference type="GO" id="GO:0005634">
    <property type="term" value="C:nucleus"/>
    <property type="evidence" value="ECO:0007669"/>
    <property type="project" value="UniProtKB-SubCell"/>
</dbReference>
<evidence type="ECO:0000256" key="6">
    <source>
        <dbReference type="ARBA" id="ARBA00023242"/>
    </source>
</evidence>
<dbReference type="InterPro" id="IPR001356">
    <property type="entry name" value="HD"/>
</dbReference>
<keyword evidence="2 10" id="KW-0805">Transcription regulation</keyword>
<evidence type="ECO:0000256" key="12">
    <source>
        <dbReference type="SAM" id="MobiDB-lite"/>
    </source>
</evidence>
<dbReference type="PANTHER" id="PTHR24326:SF535">
    <property type="entry name" value="HOMEOBOX-LEUCINE ZIPPER PROTEIN"/>
    <property type="match status" value="1"/>
</dbReference>
<evidence type="ECO:0000259" key="13">
    <source>
        <dbReference type="PROSITE" id="PS50071"/>
    </source>
</evidence>
<feature type="domain" description="Homeobox" evidence="13">
    <location>
        <begin position="53"/>
        <end position="113"/>
    </location>
</feature>
<name>A0A9W7M077_HIBTR</name>
<dbReference type="SUPFAM" id="SSF46689">
    <property type="entry name" value="Homeodomain-like"/>
    <property type="match status" value="1"/>
</dbReference>
<dbReference type="InterPro" id="IPR045224">
    <property type="entry name" value="HDZip_class_I_plant"/>
</dbReference>
<protein>
    <recommendedName>
        <fullName evidence="10">Homeobox-leucine zipper protein</fullName>
    </recommendedName>
    <alternativeName>
        <fullName evidence="10">HD-ZIP protein</fullName>
    </alternativeName>
    <alternativeName>
        <fullName evidence="10">Homeodomain transcription factor</fullName>
    </alternativeName>
</protein>
<dbReference type="CDD" id="cd00086">
    <property type="entry name" value="homeodomain"/>
    <property type="match status" value="1"/>
</dbReference>
<dbReference type="Proteomes" id="UP001165190">
    <property type="component" value="Unassembled WGS sequence"/>
</dbReference>
<dbReference type="InterPro" id="IPR003106">
    <property type="entry name" value="Leu_zip_homeo"/>
</dbReference>
<evidence type="ECO:0000256" key="7">
    <source>
        <dbReference type="ARBA" id="ARBA00025748"/>
    </source>
</evidence>
<organism evidence="14 15">
    <name type="scientific">Hibiscus trionum</name>
    <name type="common">Flower of an hour</name>
    <dbReference type="NCBI Taxonomy" id="183268"/>
    <lineage>
        <taxon>Eukaryota</taxon>
        <taxon>Viridiplantae</taxon>
        <taxon>Streptophyta</taxon>
        <taxon>Embryophyta</taxon>
        <taxon>Tracheophyta</taxon>
        <taxon>Spermatophyta</taxon>
        <taxon>Magnoliopsida</taxon>
        <taxon>eudicotyledons</taxon>
        <taxon>Gunneridae</taxon>
        <taxon>Pentapetalae</taxon>
        <taxon>rosids</taxon>
        <taxon>malvids</taxon>
        <taxon>Malvales</taxon>
        <taxon>Malvaceae</taxon>
        <taxon>Malvoideae</taxon>
        <taxon>Hibiscus</taxon>
    </lineage>
</organism>
<keyword evidence="15" id="KW-1185">Reference proteome</keyword>
<feature type="compositionally biased region" description="Polar residues" evidence="12">
    <location>
        <begin position="1"/>
        <end position="12"/>
    </location>
</feature>
<evidence type="ECO:0000256" key="4">
    <source>
        <dbReference type="ARBA" id="ARBA00023155"/>
    </source>
</evidence>
<dbReference type="PRINTS" id="PR00031">
    <property type="entry name" value="HTHREPRESSR"/>
</dbReference>
<keyword evidence="5 10" id="KW-0804">Transcription</keyword>
<dbReference type="Gene3D" id="1.10.10.60">
    <property type="entry name" value="Homeodomain-like"/>
    <property type="match status" value="1"/>
</dbReference>
<evidence type="ECO:0000256" key="3">
    <source>
        <dbReference type="ARBA" id="ARBA00023125"/>
    </source>
</evidence>
<comment type="subcellular location">
    <subcellularLocation>
        <location evidence="1 8 9">Nucleus</location>
    </subcellularLocation>
</comment>
<dbReference type="GO" id="GO:0000976">
    <property type="term" value="F:transcription cis-regulatory region binding"/>
    <property type="evidence" value="ECO:0007669"/>
    <property type="project" value="UniProtKB-ARBA"/>
</dbReference>
<reference evidence="14" key="1">
    <citation type="submission" date="2023-05" db="EMBL/GenBank/DDBJ databases">
        <title>Genome and transcriptome analyses reveal genes involved in the formation of fine ridges on petal epidermal cells in Hibiscus trionum.</title>
        <authorList>
            <person name="Koshimizu S."/>
            <person name="Masuda S."/>
            <person name="Ishii T."/>
            <person name="Shirasu K."/>
            <person name="Hoshino A."/>
            <person name="Arita M."/>
        </authorList>
    </citation>
    <scope>NUCLEOTIDE SEQUENCE</scope>
    <source>
        <strain evidence="14">Hamamatsu line</strain>
    </source>
</reference>
<dbReference type="SMART" id="SM00389">
    <property type="entry name" value="HOX"/>
    <property type="match status" value="1"/>
</dbReference>
<comment type="caution">
    <text evidence="14">The sequence shown here is derived from an EMBL/GenBank/DDBJ whole genome shotgun (WGS) entry which is preliminary data.</text>
</comment>
<gene>
    <name evidence="14" type="ORF">HRI_001951100</name>
</gene>
<dbReference type="Pfam" id="PF02183">
    <property type="entry name" value="HALZ"/>
    <property type="match status" value="1"/>
</dbReference>
<feature type="DNA-binding region" description="Homeobox" evidence="8">
    <location>
        <begin position="55"/>
        <end position="114"/>
    </location>
</feature>
<keyword evidence="11" id="KW-0175">Coiled coil</keyword>
<accession>A0A9W7M077</accession>
<dbReference type="PANTHER" id="PTHR24326">
    <property type="entry name" value="HOMEOBOX-LEUCINE ZIPPER PROTEIN"/>
    <property type="match status" value="1"/>
</dbReference>
<dbReference type="GO" id="GO:0000981">
    <property type="term" value="F:DNA-binding transcription factor activity, RNA polymerase II-specific"/>
    <property type="evidence" value="ECO:0007669"/>
    <property type="project" value="UniProtKB-UniRule"/>
</dbReference>
<feature type="coiled-coil region" evidence="11">
    <location>
        <begin position="119"/>
        <end position="160"/>
    </location>
</feature>
<comment type="function">
    <text evidence="10">Transcription factor.</text>
</comment>
<comment type="similarity">
    <text evidence="7 10">Belongs to the HD-ZIP homeobox family. Class I subfamily.</text>
</comment>
<dbReference type="Pfam" id="PF00046">
    <property type="entry name" value="Homeodomain"/>
    <property type="match status" value="1"/>
</dbReference>
<evidence type="ECO:0000256" key="1">
    <source>
        <dbReference type="ARBA" id="ARBA00004123"/>
    </source>
</evidence>
<dbReference type="GO" id="GO:0045893">
    <property type="term" value="P:positive regulation of DNA-templated transcription"/>
    <property type="evidence" value="ECO:0007669"/>
    <property type="project" value="TreeGrafter"/>
</dbReference>
<evidence type="ECO:0000313" key="14">
    <source>
        <dbReference type="EMBL" id="GMI82818.1"/>
    </source>
</evidence>
<dbReference type="InterPro" id="IPR009057">
    <property type="entry name" value="Homeodomain-like_sf"/>
</dbReference>
<dbReference type="EMBL" id="BSYR01000019">
    <property type="protein sequence ID" value="GMI82818.1"/>
    <property type="molecule type" value="Genomic_DNA"/>
</dbReference>
<evidence type="ECO:0000256" key="5">
    <source>
        <dbReference type="ARBA" id="ARBA00023163"/>
    </source>
</evidence>
<dbReference type="InterPro" id="IPR000047">
    <property type="entry name" value="HTH_motif"/>
</dbReference>
<dbReference type="OrthoDB" id="6159439at2759"/>
<dbReference type="FunFam" id="1.10.10.60:FF:000144">
    <property type="entry name" value="homeobox-leucine zipper protein ATHB-6-like"/>
    <property type="match status" value="1"/>
</dbReference>
<sequence length="280" mass="32487">MKQPCSSGSQDALNFIFPPKEEKNSKRKEIYSREFQAMLDDLEEEDRLEEVDDQATEKKRRLSITQVKALEKNFELENKLDPERKVKLAEELGLQTRQVAIWFQNRRARWKTKQLEKDYVVLKSKYDALKLDYDKLEQEKQTLAAELMELKGKLKEENSESSSQSVKEDSSKFSQQIKDHGFCENDYDSNGIVKEERNGNAQLLISPSSSSSFQINGYCSSSDSSNHHWFLPFDTSTIPGNMYQPQLVKVEEQCAFTAEEPYNFLSVDQAPTLQWYFTGQ</sequence>
<dbReference type="InterPro" id="IPR017970">
    <property type="entry name" value="Homeobox_CS"/>
</dbReference>
<evidence type="ECO:0000256" key="8">
    <source>
        <dbReference type="PROSITE-ProRule" id="PRU00108"/>
    </source>
</evidence>